<accession>A0ACB8TSH9</accession>
<gene>
    <name evidence="1" type="ORF">BDY19DRAFT_478093</name>
</gene>
<evidence type="ECO:0000313" key="1">
    <source>
        <dbReference type="EMBL" id="KAI0084809.1"/>
    </source>
</evidence>
<reference evidence="1" key="1">
    <citation type="journal article" date="2021" name="Environ. Microbiol.">
        <title>Gene family expansions and transcriptome signatures uncover fungal adaptations to wood decay.</title>
        <authorList>
            <person name="Hage H."/>
            <person name="Miyauchi S."/>
            <person name="Viragh M."/>
            <person name="Drula E."/>
            <person name="Min B."/>
            <person name="Chaduli D."/>
            <person name="Navarro D."/>
            <person name="Favel A."/>
            <person name="Norest M."/>
            <person name="Lesage-Meessen L."/>
            <person name="Balint B."/>
            <person name="Merenyi Z."/>
            <person name="de Eugenio L."/>
            <person name="Morin E."/>
            <person name="Martinez A.T."/>
            <person name="Baldrian P."/>
            <person name="Stursova M."/>
            <person name="Martinez M.J."/>
            <person name="Novotny C."/>
            <person name="Magnuson J.K."/>
            <person name="Spatafora J.W."/>
            <person name="Maurice S."/>
            <person name="Pangilinan J."/>
            <person name="Andreopoulos W."/>
            <person name="LaButti K."/>
            <person name="Hundley H."/>
            <person name="Na H."/>
            <person name="Kuo A."/>
            <person name="Barry K."/>
            <person name="Lipzen A."/>
            <person name="Henrissat B."/>
            <person name="Riley R."/>
            <person name="Ahrendt S."/>
            <person name="Nagy L.G."/>
            <person name="Grigoriev I.V."/>
            <person name="Martin F."/>
            <person name="Rosso M.N."/>
        </authorList>
    </citation>
    <scope>NUCLEOTIDE SEQUENCE</scope>
    <source>
        <strain evidence="1">CBS 384.51</strain>
    </source>
</reference>
<name>A0ACB8TSH9_9APHY</name>
<protein>
    <submittedName>
        <fullName evidence="1">Uncharacterized protein</fullName>
    </submittedName>
</protein>
<evidence type="ECO:0000313" key="2">
    <source>
        <dbReference type="Proteomes" id="UP001055072"/>
    </source>
</evidence>
<keyword evidence="2" id="KW-1185">Reference proteome</keyword>
<comment type="caution">
    <text evidence="1">The sequence shown here is derived from an EMBL/GenBank/DDBJ whole genome shotgun (WGS) entry which is preliminary data.</text>
</comment>
<dbReference type="Proteomes" id="UP001055072">
    <property type="component" value="Unassembled WGS sequence"/>
</dbReference>
<proteinExistence type="predicted"/>
<organism evidence="1 2">
    <name type="scientific">Irpex rosettiformis</name>
    <dbReference type="NCBI Taxonomy" id="378272"/>
    <lineage>
        <taxon>Eukaryota</taxon>
        <taxon>Fungi</taxon>
        <taxon>Dikarya</taxon>
        <taxon>Basidiomycota</taxon>
        <taxon>Agaricomycotina</taxon>
        <taxon>Agaricomycetes</taxon>
        <taxon>Polyporales</taxon>
        <taxon>Irpicaceae</taxon>
        <taxon>Irpex</taxon>
    </lineage>
</organism>
<dbReference type="EMBL" id="MU274938">
    <property type="protein sequence ID" value="KAI0084809.1"/>
    <property type="molecule type" value="Genomic_DNA"/>
</dbReference>
<sequence length="160" mass="17625">MQHVRPRANSSPSRPRAGTVGNQSMVSSPPVHEHAEQPQPDGTSMQYKTRKSTFPPLAFFSEPAHQSRQSNPLRMFRERLKRPSSAGGAPERSDNSREGSNLTSPKSPRTKGTRARPSTSSGTPERNVAKQSEETLSSRFSMSAARRRRETSVPPAFPVT</sequence>